<dbReference type="InterPro" id="IPR013584">
    <property type="entry name" value="RAP"/>
</dbReference>
<dbReference type="Proteomes" id="UP001497392">
    <property type="component" value="Unassembled WGS sequence"/>
</dbReference>
<dbReference type="PANTHER" id="PTHR21228">
    <property type="entry name" value="FAST LEU-RICH DOMAIN-CONTAINING"/>
    <property type="match status" value="1"/>
</dbReference>
<evidence type="ECO:0000259" key="1">
    <source>
        <dbReference type="PROSITE" id="PS51286"/>
    </source>
</evidence>
<feature type="domain" description="RAP" evidence="1">
    <location>
        <begin position="305"/>
        <end position="364"/>
    </location>
</feature>
<proteinExistence type="predicted"/>
<evidence type="ECO:0000313" key="3">
    <source>
        <dbReference type="Proteomes" id="UP001497392"/>
    </source>
</evidence>
<dbReference type="SMART" id="SM00952">
    <property type="entry name" value="RAP"/>
    <property type="match status" value="1"/>
</dbReference>
<dbReference type="Gene3D" id="3.40.960.10">
    <property type="entry name" value="VSR Endonuclease"/>
    <property type="match status" value="1"/>
</dbReference>
<gene>
    <name evidence="2" type="primary">g10894</name>
    <name evidence="2" type="ORF">VP750_LOCUS9766</name>
</gene>
<evidence type="ECO:0000313" key="2">
    <source>
        <dbReference type="EMBL" id="CAL5227860.1"/>
    </source>
</evidence>
<organism evidence="2 3">
    <name type="scientific">Coccomyxa viridis</name>
    <dbReference type="NCBI Taxonomy" id="1274662"/>
    <lineage>
        <taxon>Eukaryota</taxon>
        <taxon>Viridiplantae</taxon>
        <taxon>Chlorophyta</taxon>
        <taxon>core chlorophytes</taxon>
        <taxon>Trebouxiophyceae</taxon>
        <taxon>Trebouxiophyceae incertae sedis</taxon>
        <taxon>Coccomyxaceae</taxon>
        <taxon>Coccomyxa</taxon>
    </lineage>
</organism>
<dbReference type="EMBL" id="CAXHTA020000017">
    <property type="protein sequence ID" value="CAL5227860.1"/>
    <property type="molecule type" value="Genomic_DNA"/>
</dbReference>
<dbReference type="PROSITE" id="PS51286">
    <property type="entry name" value="RAP"/>
    <property type="match status" value="1"/>
</dbReference>
<keyword evidence="3" id="KW-1185">Reference proteome</keyword>
<sequence length="378" mass="42498">MRHQQITSALPSYQHVLKQRLVEDLGELARSFSKGGAARKVKGNRQQGEVLVRKLLPEGTNVEDVHLTAWQVAESVFALSVLGAHEYFEWEMELLLQVAAREIEQFSPDRTARVLSCAAKALHHSLALEELATSKHLLDSLPAMQPERVGVLLWALAILNLKPQFLLDRLQATMAATVGSASRPLLLRFCWALAVLEQTGSEAFQIPWRALSQKLPGEISLSSTEATMYCQVVEELQIKGQRCRISAEHTALHELRSEYLQRDKRTVSSLHKDVMTALDLSSTEYEVEAIVGIYSVDIALPDYKVAIEVDGPMHFTRTQPRHPLGPTLMKQRHLEGAGWVVVSVSSDDWDAQESRQQKMYLLRDLFYNIEKQQLEAGA</sequence>
<name>A0ABP1G939_9CHLO</name>
<dbReference type="InterPro" id="IPR011335">
    <property type="entry name" value="Restrct_endonuc-II-like"/>
</dbReference>
<dbReference type="PANTHER" id="PTHR21228:SF40">
    <property type="entry name" value="LD45607P"/>
    <property type="match status" value="1"/>
</dbReference>
<dbReference type="SUPFAM" id="SSF52980">
    <property type="entry name" value="Restriction endonuclease-like"/>
    <property type="match status" value="1"/>
</dbReference>
<protein>
    <submittedName>
        <fullName evidence="2">G10894 protein</fullName>
    </submittedName>
</protein>
<dbReference type="InterPro" id="IPR050870">
    <property type="entry name" value="FAST_kinase"/>
</dbReference>
<comment type="caution">
    <text evidence="2">The sequence shown here is derived from an EMBL/GenBank/DDBJ whole genome shotgun (WGS) entry which is preliminary data.</text>
</comment>
<accession>A0ABP1G939</accession>
<reference evidence="2 3" key="1">
    <citation type="submission" date="2024-06" db="EMBL/GenBank/DDBJ databases">
        <authorList>
            <person name="Kraege A."/>
            <person name="Thomma B."/>
        </authorList>
    </citation>
    <scope>NUCLEOTIDE SEQUENCE [LARGE SCALE GENOMIC DNA]</scope>
</reference>
<dbReference type="Pfam" id="PF08373">
    <property type="entry name" value="RAP"/>
    <property type="match status" value="1"/>
</dbReference>